<dbReference type="Gene3D" id="3.90.1150.10">
    <property type="entry name" value="Aspartate Aminotransferase, domain 1"/>
    <property type="match status" value="2"/>
</dbReference>
<accession>T1G997</accession>
<reference evidence="11" key="3">
    <citation type="submission" date="2015-06" db="UniProtKB">
        <authorList>
            <consortium name="EnsemblMetazoa"/>
        </authorList>
    </citation>
    <scope>IDENTIFICATION</scope>
</reference>
<dbReference type="RefSeq" id="XP_009028980.1">
    <property type="nucleotide sequence ID" value="XM_009030732.1"/>
</dbReference>
<comment type="function">
    <text evidence="7">The glycine cleavage system catalyzes the degradation of glycine.</text>
</comment>
<dbReference type="FunFam" id="3.40.640.10:FF:000005">
    <property type="entry name" value="Glycine dehydrogenase (decarboxylating), mitochondrial"/>
    <property type="match status" value="1"/>
</dbReference>
<evidence type="ECO:0000256" key="1">
    <source>
        <dbReference type="ARBA" id="ARBA00001933"/>
    </source>
</evidence>
<dbReference type="InterPro" id="IPR020581">
    <property type="entry name" value="GDC_P"/>
</dbReference>
<dbReference type="EnsemblMetazoa" id="HelroT95985">
    <property type="protein sequence ID" value="HelroP95985"/>
    <property type="gene ID" value="HelroG95985"/>
</dbReference>
<dbReference type="GO" id="GO:0030170">
    <property type="term" value="F:pyridoxal phosphate binding"/>
    <property type="evidence" value="ECO:0000318"/>
    <property type="project" value="GO_Central"/>
</dbReference>
<dbReference type="AlphaFoldDB" id="T1G997"/>
<dbReference type="GO" id="GO:0019464">
    <property type="term" value="P:glycine decarboxylation via glycine cleavage system"/>
    <property type="evidence" value="ECO:0000318"/>
    <property type="project" value="GO_Central"/>
</dbReference>
<dbReference type="PANTHER" id="PTHR11773:SF1">
    <property type="entry name" value="GLYCINE DEHYDROGENASE (DECARBOXYLATING), MITOCHONDRIAL"/>
    <property type="match status" value="1"/>
</dbReference>
<dbReference type="FunCoup" id="T1G997">
    <property type="interactions" value="259"/>
</dbReference>
<dbReference type="InterPro" id="IPR015422">
    <property type="entry name" value="PyrdxlP-dep_Trfase_small"/>
</dbReference>
<dbReference type="OrthoDB" id="6537869at2759"/>
<dbReference type="HOGENOM" id="CLU_004620_1_1_1"/>
<comment type="similarity">
    <text evidence="2 7">Belongs to the GcvP family.</text>
</comment>
<protein>
    <recommendedName>
        <fullName evidence="7">Glycine cleavage system P protein</fullName>
        <ecNumber evidence="7">1.4.4.2</ecNumber>
    </recommendedName>
</protein>
<evidence type="ECO:0000259" key="9">
    <source>
        <dbReference type="Pfam" id="PF21478"/>
    </source>
</evidence>
<evidence type="ECO:0000256" key="7">
    <source>
        <dbReference type="RuleBase" id="RU364056"/>
    </source>
</evidence>
<evidence type="ECO:0000313" key="11">
    <source>
        <dbReference type="EnsemblMetazoa" id="HelroP95985"/>
    </source>
</evidence>
<evidence type="ECO:0000256" key="2">
    <source>
        <dbReference type="ARBA" id="ARBA00010756"/>
    </source>
</evidence>
<dbReference type="CDD" id="cd00613">
    <property type="entry name" value="GDC-P"/>
    <property type="match status" value="2"/>
</dbReference>
<dbReference type="InterPro" id="IPR049316">
    <property type="entry name" value="GDC-P_C"/>
</dbReference>
<evidence type="ECO:0000256" key="4">
    <source>
        <dbReference type="ARBA" id="ARBA00023002"/>
    </source>
</evidence>
<organism evidence="11 12">
    <name type="scientific">Helobdella robusta</name>
    <name type="common">Californian leech</name>
    <dbReference type="NCBI Taxonomy" id="6412"/>
    <lineage>
        <taxon>Eukaryota</taxon>
        <taxon>Metazoa</taxon>
        <taxon>Spiralia</taxon>
        <taxon>Lophotrochozoa</taxon>
        <taxon>Annelida</taxon>
        <taxon>Clitellata</taxon>
        <taxon>Hirudinea</taxon>
        <taxon>Rhynchobdellida</taxon>
        <taxon>Glossiphoniidae</taxon>
        <taxon>Helobdella</taxon>
    </lineage>
</organism>
<keyword evidence="3 6" id="KW-0663">Pyridoxal phosphate</keyword>
<dbReference type="EMBL" id="AMQM01001808">
    <property type="status" value="NOT_ANNOTATED_CDS"/>
    <property type="molecule type" value="Genomic_DNA"/>
</dbReference>
<dbReference type="GO" id="GO:0004375">
    <property type="term" value="F:glycine dehydrogenase (decarboxylating) activity"/>
    <property type="evidence" value="ECO:0000318"/>
    <property type="project" value="GO_Central"/>
</dbReference>
<dbReference type="InterPro" id="IPR049315">
    <property type="entry name" value="GDC-P_N"/>
</dbReference>
<dbReference type="EMBL" id="KB097639">
    <property type="protein sequence ID" value="ESN92671.1"/>
    <property type="molecule type" value="Genomic_DNA"/>
</dbReference>
<dbReference type="InterPro" id="IPR015421">
    <property type="entry name" value="PyrdxlP-dep_Trfase_major"/>
</dbReference>
<comment type="cofactor">
    <cofactor evidence="1 6 7">
        <name>pyridoxal 5'-phosphate</name>
        <dbReference type="ChEBI" id="CHEBI:597326"/>
    </cofactor>
</comment>
<dbReference type="PANTHER" id="PTHR11773">
    <property type="entry name" value="GLYCINE DEHYDROGENASE, DECARBOXYLATING"/>
    <property type="match status" value="1"/>
</dbReference>
<dbReference type="InterPro" id="IPR003437">
    <property type="entry name" value="GcvP"/>
</dbReference>
<keyword evidence="7" id="KW-0809">Transit peptide</keyword>
<keyword evidence="4 7" id="KW-0560">Oxidoreductase</keyword>
<evidence type="ECO:0000256" key="5">
    <source>
        <dbReference type="ARBA" id="ARBA00049026"/>
    </source>
</evidence>
<dbReference type="EC" id="1.4.4.2" evidence="7"/>
<dbReference type="InParanoid" id="T1G997"/>
<reference evidence="10 12" key="2">
    <citation type="journal article" date="2013" name="Nature">
        <title>Insights into bilaterian evolution from three spiralian genomes.</title>
        <authorList>
            <person name="Simakov O."/>
            <person name="Marletaz F."/>
            <person name="Cho S.J."/>
            <person name="Edsinger-Gonzales E."/>
            <person name="Havlak P."/>
            <person name="Hellsten U."/>
            <person name="Kuo D.H."/>
            <person name="Larsson T."/>
            <person name="Lv J."/>
            <person name="Arendt D."/>
            <person name="Savage R."/>
            <person name="Osoegawa K."/>
            <person name="de Jong P."/>
            <person name="Grimwood J."/>
            <person name="Chapman J.A."/>
            <person name="Shapiro H."/>
            <person name="Aerts A."/>
            <person name="Otillar R.P."/>
            <person name="Terry A.Y."/>
            <person name="Boore J.L."/>
            <person name="Grigoriev I.V."/>
            <person name="Lindberg D.R."/>
            <person name="Seaver E.C."/>
            <person name="Weisblat D.A."/>
            <person name="Putnam N.H."/>
            <person name="Rokhsar D.S."/>
        </authorList>
    </citation>
    <scope>NUCLEOTIDE SEQUENCE</scope>
</reference>
<dbReference type="SUPFAM" id="SSF53383">
    <property type="entry name" value="PLP-dependent transferases"/>
    <property type="match status" value="2"/>
</dbReference>
<dbReference type="KEGG" id="hro:HELRODRAFT_95985"/>
<comment type="subunit">
    <text evidence="7">The glycine cleavage system is composed of four proteins: P, T, L and H.</text>
</comment>
<dbReference type="eggNOG" id="KOG2040">
    <property type="taxonomic scope" value="Eukaryota"/>
</dbReference>
<dbReference type="CTD" id="20217644"/>
<evidence type="ECO:0000256" key="3">
    <source>
        <dbReference type="ARBA" id="ARBA00022898"/>
    </source>
</evidence>
<keyword evidence="7" id="KW-0496">Mitochondrion</keyword>
<comment type="catalytic activity">
    <reaction evidence="5 7">
        <text>N(6)-[(R)-lipoyl]-L-lysyl-[glycine-cleavage complex H protein] + glycine + H(+) = N(6)-[(R)-S(8)-aminomethyldihydrolipoyl]-L-lysyl-[glycine-cleavage complex H protein] + CO2</text>
        <dbReference type="Rhea" id="RHEA:24304"/>
        <dbReference type="Rhea" id="RHEA-COMP:10494"/>
        <dbReference type="Rhea" id="RHEA-COMP:10495"/>
        <dbReference type="ChEBI" id="CHEBI:15378"/>
        <dbReference type="ChEBI" id="CHEBI:16526"/>
        <dbReference type="ChEBI" id="CHEBI:57305"/>
        <dbReference type="ChEBI" id="CHEBI:83099"/>
        <dbReference type="ChEBI" id="CHEBI:83143"/>
        <dbReference type="EC" id="1.4.4.2"/>
    </reaction>
</comment>
<name>T1G997_HELRO</name>
<evidence type="ECO:0000313" key="10">
    <source>
        <dbReference type="EMBL" id="ESN92671.1"/>
    </source>
</evidence>
<dbReference type="FunFam" id="3.90.1150.10:FF:000007">
    <property type="entry name" value="Glycine dehydrogenase (decarboxylating), mitochondrial"/>
    <property type="match status" value="1"/>
</dbReference>
<feature type="domain" description="Glycine cleavage system P-protein N-terminal" evidence="8">
    <location>
        <begin position="1"/>
        <end position="420"/>
    </location>
</feature>
<dbReference type="Pfam" id="PF02347">
    <property type="entry name" value="GDC-P"/>
    <property type="match status" value="2"/>
</dbReference>
<dbReference type="GO" id="GO:0016594">
    <property type="term" value="F:glycine binding"/>
    <property type="evidence" value="ECO:0000318"/>
    <property type="project" value="GO_Central"/>
</dbReference>
<evidence type="ECO:0000256" key="6">
    <source>
        <dbReference type="PIRSR" id="PIRSR603437-50"/>
    </source>
</evidence>
<feature type="domain" description="Glycine cleavage system P-protein N-terminal" evidence="8">
    <location>
        <begin position="461"/>
        <end position="717"/>
    </location>
</feature>
<dbReference type="GO" id="GO:0005960">
    <property type="term" value="C:glycine cleavage complex"/>
    <property type="evidence" value="ECO:0000318"/>
    <property type="project" value="GO_Central"/>
</dbReference>
<proteinExistence type="inferred from homology"/>
<evidence type="ECO:0000259" key="8">
    <source>
        <dbReference type="Pfam" id="PF02347"/>
    </source>
</evidence>
<dbReference type="Gene3D" id="3.40.640.10">
    <property type="entry name" value="Type I PLP-dependent aspartate aminotransferase-like (Major domain)"/>
    <property type="match status" value="2"/>
</dbReference>
<feature type="modified residue" description="N6-(pyridoxal phosphate)lysine" evidence="6">
    <location>
        <position position="686"/>
    </location>
</feature>
<evidence type="ECO:0000313" key="12">
    <source>
        <dbReference type="Proteomes" id="UP000015101"/>
    </source>
</evidence>
<feature type="domain" description="Glycine dehydrogenase C-terminal" evidence="9">
    <location>
        <begin position="761"/>
        <end position="882"/>
    </location>
</feature>
<dbReference type="GeneID" id="20217644"/>
<sequence>MLDTLKLKNLDELINRTIPRDILFKLEMKLDEPLSEKEMLKRALEISQKNDIWRTYIGMGFYNCHVPPVIQRNLFENPGWYTQYTPYQAEVSQGRLESLVNFQTMICDMTGMEISNASLLDEGTACAEALSLCNRLNKRKKFLVDCRCHPQNIAVVRTRAEYEALGLEISVTDRDEMNLKDTSISGILLQYPDSQGYIYDLSQLVQKAHANKSLVIVATDLLALTLLKPPGECGVDIAVGTSQRFGVPLGFGGPHAAFFATREEYKRVIPGRIVGISRDAQGSQSYRLALQTREQHIRRDKATSNICTAQALLANMSAMYAVFHGPERLRGIGKRVNQATTLLARGLEDAGHRILNSPLFFDTLTVKLSGEREIEEIRKRANDKKINLRYYDGEDNDTKVGLSLDETTTDDDVNDLLFIFGSRKKIVSLSQTSPQNDFSLSNSKLKRTSQYLTHPVFNSYHSETRMMRYLKELENRDISLTHSMISLGSCTMKLNSASEMMPCSMEGFSSIHPFVPPTQTLGYKQLFGELDRDLCELTGFHKFSFQSNSGAQGEYSGLMTIMAYLKSIDQSHRSVCLIPESAHGTNPASAHLTGMKIEVLRVLKNGDVDLSDLSNKVEKNKDRLAALMITYPSTHGVFDDSIREICEIIHHNGGQVYLDGANLNAQVGLCRPADYGADVAHVNLHKTFCIPHGGGGPGMGPIGVKKHLVPFLPCHPVVQIDDTDRSISFGSVGSTPYGSSLILPISWAYVKMMGGKNLKMASQVAILNANYMVARLKGHYKILFTNKNGYCAHEFILDCRDFKNTTGIEVVDIAKRLQDYGFHSPTMSFPVSGCLMIEPTESEDKEELDKLCHALIEIRREIGMIERGEMDKTTNPLKMSPHTVSAVTSDAWSRPYSRWQAAFPLNFVSPTKKFWPSIGRIDDAYGDQHFHCQCPPISAYTEEKEESNRN</sequence>
<gene>
    <name evidence="11" type="primary">20217644</name>
    <name evidence="10" type="ORF">HELRODRAFT_95985</name>
</gene>
<comment type="subcellular location">
    <subcellularLocation>
        <location evidence="7">Mitochondrion</location>
    </subcellularLocation>
</comment>
<dbReference type="Pfam" id="PF21478">
    <property type="entry name" value="GcvP2_C"/>
    <property type="match status" value="1"/>
</dbReference>
<reference evidence="12" key="1">
    <citation type="submission" date="2012-12" db="EMBL/GenBank/DDBJ databases">
        <authorList>
            <person name="Hellsten U."/>
            <person name="Grimwood J."/>
            <person name="Chapman J.A."/>
            <person name="Shapiro H."/>
            <person name="Aerts A."/>
            <person name="Otillar R.P."/>
            <person name="Terry A.Y."/>
            <person name="Boore J.L."/>
            <person name="Simakov O."/>
            <person name="Marletaz F."/>
            <person name="Cho S.-J."/>
            <person name="Edsinger-Gonzales E."/>
            <person name="Havlak P."/>
            <person name="Kuo D.-H."/>
            <person name="Larsson T."/>
            <person name="Lv J."/>
            <person name="Arendt D."/>
            <person name="Savage R."/>
            <person name="Osoegawa K."/>
            <person name="de Jong P."/>
            <person name="Lindberg D.R."/>
            <person name="Seaver E.C."/>
            <person name="Weisblat D.A."/>
            <person name="Putnam N.H."/>
            <person name="Grigoriev I.V."/>
            <person name="Rokhsar D.S."/>
        </authorList>
    </citation>
    <scope>NUCLEOTIDE SEQUENCE</scope>
</reference>
<dbReference type="FunFam" id="3.40.640.10:FF:000007">
    <property type="entry name" value="glycine dehydrogenase (Decarboxylating), mitochondrial"/>
    <property type="match status" value="1"/>
</dbReference>
<dbReference type="GO" id="GO:0005739">
    <property type="term" value="C:mitochondrion"/>
    <property type="evidence" value="ECO:0000318"/>
    <property type="project" value="GO_Central"/>
</dbReference>
<dbReference type="NCBIfam" id="TIGR00461">
    <property type="entry name" value="gcvP"/>
    <property type="match status" value="1"/>
</dbReference>
<dbReference type="Proteomes" id="UP000015101">
    <property type="component" value="Unassembled WGS sequence"/>
</dbReference>
<keyword evidence="12" id="KW-1185">Reference proteome</keyword>
<dbReference type="InterPro" id="IPR015424">
    <property type="entry name" value="PyrdxlP-dep_Trfase"/>
</dbReference>
<dbReference type="STRING" id="6412.T1G997"/>
<dbReference type="OMA" id="RNLICTC"/>